<protein>
    <submittedName>
        <fullName evidence="1">Uncharacterized protein</fullName>
    </submittedName>
</protein>
<dbReference type="RefSeq" id="WP_102244788.1">
    <property type="nucleotide sequence ID" value="NZ_CP025704.1"/>
</dbReference>
<proteinExistence type="predicted"/>
<reference evidence="1 2" key="1">
    <citation type="submission" date="2018-01" db="EMBL/GenBank/DDBJ databases">
        <title>Complete genome sequence of Bacteriovorax stolpii DSM12778.</title>
        <authorList>
            <person name="Tang B."/>
            <person name="Chang J."/>
        </authorList>
    </citation>
    <scope>NUCLEOTIDE SEQUENCE [LARGE SCALE GENOMIC DNA]</scope>
    <source>
        <strain evidence="1 2">DSM 12778</strain>
    </source>
</reference>
<gene>
    <name evidence="1" type="ORF">C0V70_15565</name>
</gene>
<dbReference type="AlphaFoldDB" id="A0A2K9NVG5"/>
<keyword evidence="2" id="KW-1185">Reference proteome</keyword>
<evidence type="ECO:0000313" key="1">
    <source>
        <dbReference type="EMBL" id="AUN99497.1"/>
    </source>
</evidence>
<dbReference type="Proteomes" id="UP000235584">
    <property type="component" value="Chromosome"/>
</dbReference>
<organism evidence="1 2">
    <name type="scientific">Bacteriovorax stolpii</name>
    <name type="common">Bdellovibrio stolpii</name>
    <dbReference type="NCBI Taxonomy" id="960"/>
    <lineage>
        <taxon>Bacteria</taxon>
        <taxon>Pseudomonadati</taxon>
        <taxon>Bdellovibrionota</taxon>
        <taxon>Bacteriovoracia</taxon>
        <taxon>Bacteriovoracales</taxon>
        <taxon>Bacteriovoracaceae</taxon>
        <taxon>Bacteriovorax</taxon>
    </lineage>
</organism>
<name>A0A2K9NVG5_BACTC</name>
<sequence>MNLKSIISSTAICTVAIMISIFNVAKASEKVLATVSQDESKSTTYKLIVDSPDGRTIRAFYKDVYENGAKIRRDLLDPAVIMKSGMILEQRDKHVLMRLKSNDFDRDQGGVVIVDTLYNGATGERRSYEVQLAQDNKAGWTLFKSGRGINSIQIQTNRVMVLGAVGIKNLVMK</sequence>
<accession>A0A2K9NVG5</accession>
<dbReference type="EMBL" id="CP025704">
    <property type="protein sequence ID" value="AUN99497.1"/>
    <property type="molecule type" value="Genomic_DNA"/>
</dbReference>
<evidence type="ECO:0000313" key="2">
    <source>
        <dbReference type="Proteomes" id="UP000235584"/>
    </source>
</evidence>
<dbReference type="KEGG" id="bsto:C0V70_15565"/>